<reference evidence="3" key="1">
    <citation type="submission" date="2016-11" db="EMBL/GenBank/DDBJ databases">
        <authorList>
            <person name="Guldener U."/>
        </authorList>
    </citation>
    <scope>NUCLEOTIDE SEQUENCE [LARGE SCALE GENOMIC DNA]</scope>
</reference>
<organism evidence="2 3">
    <name type="scientific">Hanseniaspora guilliermondii</name>
    <dbReference type="NCBI Taxonomy" id="56406"/>
    <lineage>
        <taxon>Eukaryota</taxon>
        <taxon>Fungi</taxon>
        <taxon>Dikarya</taxon>
        <taxon>Ascomycota</taxon>
        <taxon>Saccharomycotina</taxon>
        <taxon>Saccharomycetes</taxon>
        <taxon>Saccharomycodales</taxon>
        <taxon>Saccharomycodaceae</taxon>
        <taxon>Hanseniaspora</taxon>
    </lineage>
</organism>
<feature type="region of interest" description="Disordered" evidence="1">
    <location>
        <begin position="253"/>
        <end position="326"/>
    </location>
</feature>
<feature type="compositionally biased region" description="Basic and acidic residues" evidence="1">
    <location>
        <begin position="263"/>
        <end position="283"/>
    </location>
</feature>
<dbReference type="Proteomes" id="UP000183365">
    <property type="component" value="Unassembled WGS sequence"/>
</dbReference>
<feature type="region of interest" description="Disordered" evidence="1">
    <location>
        <begin position="340"/>
        <end position="361"/>
    </location>
</feature>
<feature type="compositionally biased region" description="Low complexity" evidence="1">
    <location>
        <begin position="347"/>
        <end position="361"/>
    </location>
</feature>
<dbReference type="EMBL" id="FQNF01000023">
    <property type="protein sequence ID" value="SGZ39448.1"/>
    <property type="molecule type" value="Genomic_DNA"/>
</dbReference>
<sequence length="361" mass="41880">MDSNVKYVYSSLFNHLDDHTFTGKCSLLDILNNTGTSSLNDCKMTLYRFYQQYYNKMEDITFCLNVYVHDKNNKTTYIKDLKIKGEIKDECILKLCKENETLVDTFISSVERSNNTTLFQKYDKVFDPHGLDRDVTTALSNKRPSTEPLKSVKTEVIDEIPINVPKRSETEVKKEWSAPKAKQRGIDSMFKKRSNNSSAISKPIEVKKEDKSPMNMDKKLEDRFQFTSKTLINKRREDESKKEEERMKIIKERLNNMSKPSTVKRERTEELEPENVKKAKPMEDIFNSDSDYVDDDIEPLNINKDNEQITTVETSEPKDNNMSMASDSTGFIELVLNNEKKNKVKPKMVLESDSQDSSSDE</sequence>
<keyword evidence="3" id="KW-1185">Reference proteome</keyword>
<accession>A0A1L0AZA9</accession>
<dbReference type="VEuPathDB" id="FungiDB:HGUI_01648"/>
<gene>
    <name evidence="2" type="ORF">HGUI_01648</name>
</gene>
<evidence type="ECO:0000313" key="3">
    <source>
        <dbReference type="Proteomes" id="UP000183365"/>
    </source>
</evidence>
<protein>
    <submittedName>
        <fullName evidence="2">Uncharacterized protein</fullName>
    </submittedName>
</protein>
<name>A0A1L0AZA9_9ASCO</name>
<dbReference type="OrthoDB" id="3973034at2759"/>
<evidence type="ECO:0000256" key="1">
    <source>
        <dbReference type="SAM" id="MobiDB-lite"/>
    </source>
</evidence>
<feature type="compositionally biased region" description="Polar residues" evidence="1">
    <location>
        <begin position="308"/>
        <end position="326"/>
    </location>
</feature>
<evidence type="ECO:0000313" key="2">
    <source>
        <dbReference type="EMBL" id="SGZ39448.1"/>
    </source>
</evidence>
<proteinExistence type="predicted"/>
<dbReference type="AlphaFoldDB" id="A0A1L0AZA9"/>